<gene>
    <name evidence="1" type="ORF">GCM10007108_13170</name>
</gene>
<evidence type="ECO:0000313" key="2">
    <source>
        <dbReference type="Proteomes" id="UP000632195"/>
    </source>
</evidence>
<name>A0AA37FBJ8_9ARCH</name>
<accession>A0AA37FBJ8</accession>
<dbReference type="InterPro" id="IPR001753">
    <property type="entry name" value="Enoyl-CoA_hydra/iso"/>
</dbReference>
<dbReference type="RefSeq" id="WP_188681457.1">
    <property type="nucleotide sequence ID" value="NZ_BMNY01000002.1"/>
</dbReference>
<dbReference type="SUPFAM" id="SSF52096">
    <property type="entry name" value="ClpP/crotonase"/>
    <property type="match status" value="1"/>
</dbReference>
<evidence type="ECO:0000313" key="1">
    <source>
        <dbReference type="EMBL" id="GGM76486.1"/>
    </source>
</evidence>
<protein>
    <submittedName>
        <fullName evidence="1">Enoyl-CoA hydratase</fullName>
    </submittedName>
</protein>
<dbReference type="Gene3D" id="3.90.226.10">
    <property type="entry name" value="2-enoyl-CoA Hydratase, Chain A, domain 1"/>
    <property type="match status" value="1"/>
</dbReference>
<reference evidence="1" key="1">
    <citation type="journal article" date="2014" name="Int. J. Syst. Evol. Microbiol.">
        <title>Complete genome sequence of Corynebacterium casei LMG S-19264T (=DSM 44701T), isolated from a smear-ripened cheese.</title>
        <authorList>
            <consortium name="US DOE Joint Genome Institute (JGI-PGF)"/>
            <person name="Walter F."/>
            <person name="Albersmeier A."/>
            <person name="Kalinowski J."/>
            <person name="Ruckert C."/>
        </authorList>
    </citation>
    <scope>NUCLEOTIDE SEQUENCE</scope>
    <source>
        <strain evidence="1">JCM 13583</strain>
    </source>
</reference>
<dbReference type="PANTHER" id="PTHR11941">
    <property type="entry name" value="ENOYL-COA HYDRATASE-RELATED"/>
    <property type="match status" value="1"/>
</dbReference>
<sequence length="242" mass="25880">MVIVLPLIEIKEEGPAMVVRMNRPEKLNALNGEMWASMADAVSRAEERGLAGMVFTGTGRAFSAGDDISSMYGLDSEEKSVAFFSLISTFFRRIASTPLAVACAVNGLAYGGGCEMLLLSDFNSSVPGARFALPEVKIGLISPIGCIFAGQDRRLRKYILTGREFGVEEAQGLGIIDSVSSDPLAECLSFVSAVSGSPAPGRRSARSRFMGLQDAVHRNVMELARLSVSGEAKAAFRAFLER</sequence>
<dbReference type="GO" id="GO:0003824">
    <property type="term" value="F:catalytic activity"/>
    <property type="evidence" value="ECO:0007669"/>
    <property type="project" value="UniProtKB-ARBA"/>
</dbReference>
<proteinExistence type="predicted"/>
<keyword evidence="2" id="KW-1185">Reference proteome</keyword>
<dbReference type="EMBL" id="BMNY01000002">
    <property type="protein sequence ID" value="GGM76486.1"/>
    <property type="molecule type" value="Genomic_DNA"/>
</dbReference>
<dbReference type="Pfam" id="PF00378">
    <property type="entry name" value="ECH_1"/>
    <property type="match status" value="1"/>
</dbReference>
<comment type="caution">
    <text evidence="1">The sequence shown here is derived from an EMBL/GenBank/DDBJ whole genome shotgun (WGS) entry which is preliminary data.</text>
</comment>
<reference evidence="1" key="2">
    <citation type="submission" date="2022-09" db="EMBL/GenBank/DDBJ databases">
        <authorList>
            <person name="Sun Q."/>
            <person name="Ohkuma M."/>
        </authorList>
    </citation>
    <scope>NUCLEOTIDE SEQUENCE</scope>
    <source>
        <strain evidence="1">JCM 13583</strain>
    </source>
</reference>
<dbReference type="Proteomes" id="UP000632195">
    <property type="component" value="Unassembled WGS sequence"/>
</dbReference>
<dbReference type="InterPro" id="IPR029045">
    <property type="entry name" value="ClpP/crotonase-like_dom_sf"/>
</dbReference>
<organism evidence="1 2">
    <name type="scientific">Thermogymnomonas acidicola</name>
    <dbReference type="NCBI Taxonomy" id="399579"/>
    <lineage>
        <taxon>Archaea</taxon>
        <taxon>Methanobacteriati</taxon>
        <taxon>Thermoplasmatota</taxon>
        <taxon>Thermoplasmata</taxon>
        <taxon>Thermoplasmatales</taxon>
        <taxon>Thermogymnomonas</taxon>
    </lineage>
</organism>
<dbReference type="AlphaFoldDB" id="A0AA37FBJ8"/>
<dbReference type="CDD" id="cd06558">
    <property type="entry name" value="crotonase-like"/>
    <property type="match status" value="1"/>
</dbReference>
<dbReference type="GO" id="GO:0006635">
    <property type="term" value="P:fatty acid beta-oxidation"/>
    <property type="evidence" value="ECO:0007669"/>
    <property type="project" value="TreeGrafter"/>
</dbReference>
<dbReference type="PANTHER" id="PTHR11941:SF54">
    <property type="entry name" value="ENOYL-COA HYDRATASE, MITOCHONDRIAL"/>
    <property type="match status" value="1"/>
</dbReference>